<dbReference type="OrthoDB" id="9809953at2"/>
<protein>
    <submittedName>
        <fullName evidence="2">Type IX secretion system protein PorQ</fullName>
    </submittedName>
</protein>
<evidence type="ECO:0000313" key="2">
    <source>
        <dbReference type="EMBL" id="TKB96795.1"/>
    </source>
</evidence>
<evidence type="ECO:0000256" key="1">
    <source>
        <dbReference type="SAM" id="SignalP"/>
    </source>
</evidence>
<organism evidence="2 3">
    <name type="scientific">Pedobacter cryophilus</name>
    <dbReference type="NCBI Taxonomy" id="2571271"/>
    <lineage>
        <taxon>Bacteria</taxon>
        <taxon>Pseudomonadati</taxon>
        <taxon>Bacteroidota</taxon>
        <taxon>Sphingobacteriia</taxon>
        <taxon>Sphingobacteriales</taxon>
        <taxon>Sphingobacteriaceae</taxon>
        <taxon>Pedobacter</taxon>
    </lineage>
</organism>
<proteinExistence type="predicted"/>
<dbReference type="Proteomes" id="UP000308181">
    <property type="component" value="Unassembled WGS sequence"/>
</dbReference>
<dbReference type="AlphaFoldDB" id="A0A4U1BVH9"/>
<feature type="chain" id="PRO_5020420685" evidence="1">
    <location>
        <begin position="23"/>
        <end position="353"/>
    </location>
</feature>
<keyword evidence="1" id="KW-0732">Signal</keyword>
<evidence type="ECO:0000313" key="3">
    <source>
        <dbReference type="Proteomes" id="UP000308181"/>
    </source>
</evidence>
<gene>
    <name evidence="2" type="primary">porQ</name>
    <name evidence="2" type="ORF">FA046_11970</name>
</gene>
<accession>A0A4U1BVH9</accession>
<sequence length="353" mass="39297">MRKNTIFFLFTIFLFVAKTTFAQTGGKGVFRFLNLPNASKTAALGNAFPVSNQPDFTQAFQNPSLINDDAAGVLALNYSNYISDINFGSIQYGLKLKNTTVISTGLMFVNYGDFEEIDASGNATGNTFSAGDYLLNIGYAKNWKQKIYYGANAKIIYGAYDIYRSFALATDLAITYKDSASNMATGIIFKNIGYQIKPFDQKRESLPFEIALSFSQKLKYAPFRYHISYTNLQNFNLSYQDPNNEDEELDLLTGEPIKDKVGFASRFSRHFIFGAELLLSPSFNIQAGYNLQKNKELNLSGTGGLAGFSFGFMLKLKKLSIGYANARLNAAGSNNYFSVQLQPSFLKLKINKI</sequence>
<reference evidence="2 3" key="1">
    <citation type="submission" date="2019-04" db="EMBL/GenBank/DDBJ databases">
        <title>Pedobacter sp. AR-3-17 sp. nov., isolated from Arctic soil.</title>
        <authorList>
            <person name="Dahal R.H."/>
            <person name="Kim D.-U."/>
        </authorList>
    </citation>
    <scope>NUCLEOTIDE SEQUENCE [LARGE SCALE GENOMIC DNA]</scope>
    <source>
        <strain evidence="2 3">AR-3-17</strain>
    </source>
</reference>
<name>A0A4U1BVH9_9SPHI</name>
<dbReference type="NCBIfam" id="NF033711">
    <property type="entry name" value="T9SS_PorQ"/>
    <property type="match status" value="1"/>
</dbReference>
<comment type="caution">
    <text evidence="2">The sequence shown here is derived from an EMBL/GenBank/DDBJ whole genome shotgun (WGS) entry which is preliminary data.</text>
</comment>
<dbReference type="EMBL" id="SWBP01000004">
    <property type="protein sequence ID" value="TKB96795.1"/>
    <property type="molecule type" value="Genomic_DNA"/>
</dbReference>
<dbReference type="NCBIfam" id="NF033709">
    <property type="entry name" value="PorV_fam"/>
    <property type="match status" value="1"/>
</dbReference>
<dbReference type="RefSeq" id="WP_136826758.1">
    <property type="nucleotide sequence ID" value="NZ_SWBP01000004.1"/>
</dbReference>
<feature type="signal peptide" evidence="1">
    <location>
        <begin position="1"/>
        <end position="22"/>
    </location>
</feature>
<keyword evidence="3" id="KW-1185">Reference proteome</keyword>